<dbReference type="CDD" id="cd00200">
    <property type="entry name" value="WD40"/>
    <property type="match status" value="1"/>
</dbReference>
<dbReference type="GO" id="GO:0004674">
    <property type="term" value="F:protein serine/threonine kinase activity"/>
    <property type="evidence" value="ECO:0007669"/>
    <property type="project" value="UniProtKB-KW"/>
</dbReference>
<evidence type="ECO:0000313" key="5">
    <source>
        <dbReference type="EMBL" id="EAZ90378.1"/>
    </source>
</evidence>
<dbReference type="EMBL" id="AAXW01000026">
    <property type="protein sequence ID" value="EAZ90378.1"/>
    <property type="molecule type" value="Genomic_DNA"/>
</dbReference>
<reference evidence="5 6" key="1">
    <citation type="submission" date="2007-03" db="EMBL/GenBank/DDBJ databases">
        <authorList>
            <person name="Stal L."/>
            <person name="Ferriera S."/>
            <person name="Johnson J."/>
            <person name="Kravitz S."/>
            <person name="Beeson K."/>
            <person name="Sutton G."/>
            <person name="Rogers Y.-H."/>
            <person name="Friedman R."/>
            <person name="Frazier M."/>
            <person name="Venter J.C."/>
        </authorList>
    </citation>
    <scope>NUCLEOTIDE SEQUENCE [LARGE SCALE GENOMIC DNA]</scope>
    <source>
        <strain evidence="5 6">CCY0110</strain>
    </source>
</reference>
<keyword evidence="6" id="KW-1185">Reference proteome</keyword>
<dbReference type="SMART" id="SM00320">
    <property type="entry name" value="WD40"/>
    <property type="match status" value="5"/>
</dbReference>
<dbReference type="InterPro" id="IPR020472">
    <property type="entry name" value="WD40_PAC1"/>
</dbReference>
<feature type="domain" description="TEP-1 C-terminal beta-propeller" evidence="4">
    <location>
        <begin position="201"/>
        <end position="270"/>
    </location>
</feature>
<dbReference type="PRINTS" id="PR00320">
    <property type="entry name" value="GPROTEINBRPT"/>
</dbReference>
<dbReference type="PANTHER" id="PTHR19848:SF8">
    <property type="entry name" value="F-BOX AND WD REPEAT DOMAIN CONTAINING 7"/>
    <property type="match status" value="1"/>
</dbReference>
<feature type="repeat" description="WD" evidence="3">
    <location>
        <begin position="114"/>
        <end position="155"/>
    </location>
</feature>
<dbReference type="PROSITE" id="PS50082">
    <property type="entry name" value="WD_REPEATS_2"/>
    <property type="match status" value="4"/>
</dbReference>
<gene>
    <name evidence="5" type="ORF">CY0110_04908</name>
</gene>
<name>A3IT74_9CHRO</name>
<feature type="repeat" description="WD" evidence="3">
    <location>
        <begin position="156"/>
        <end position="197"/>
    </location>
</feature>
<dbReference type="InterPro" id="IPR015943">
    <property type="entry name" value="WD40/YVTN_repeat-like_dom_sf"/>
</dbReference>
<organism evidence="5 6">
    <name type="scientific">Crocosphaera chwakensis CCY0110</name>
    <dbReference type="NCBI Taxonomy" id="391612"/>
    <lineage>
        <taxon>Bacteria</taxon>
        <taxon>Bacillati</taxon>
        <taxon>Cyanobacteriota</taxon>
        <taxon>Cyanophyceae</taxon>
        <taxon>Oscillatoriophycideae</taxon>
        <taxon>Chroococcales</taxon>
        <taxon>Aphanothecaceae</taxon>
        <taxon>Crocosphaera</taxon>
        <taxon>Crocosphaera chwakensis</taxon>
    </lineage>
</organism>
<accession>A3IT74</accession>
<evidence type="ECO:0000259" key="4">
    <source>
        <dbReference type="Pfam" id="PF25048"/>
    </source>
</evidence>
<feature type="repeat" description="WD" evidence="3">
    <location>
        <begin position="72"/>
        <end position="113"/>
    </location>
</feature>
<dbReference type="Pfam" id="PF00400">
    <property type="entry name" value="WD40"/>
    <property type="match status" value="3"/>
</dbReference>
<dbReference type="eggNOG" id="COG2319">
    <property type="taxonomic scope" value="Bacteria"/>
</dbReference>
<dbReference type="RefSeq" id="WP_008276578.1">
    <property type="nucleotide sequence ID" value="NZ_AAXW01000026.1"/>
</dbReference>
<evidence type="ECO:0000256" key="1">
    <source>
        <dbReference type="ARBA" id="ARBA00022574"/>
    </source>
</evidence>
<dbReference type="AlphaFoldDB" id="A3IT74"/>
<dbReference type="InterPro" id="IPR056828">
    <property type="entry name" value="Beta-prop_TEP1_C"/>
</dbReference>
<dbReference type="InterPro" id="IPR001680">
    <property type="entry name" value="WD40_rpt"/>
</dbReference>
<keyword evidence="5" id="KW-0418">Kinase</keyword>
<keyword evidence="5" id="KW-0723">Serine/threonine-protein kinase</keyword>
<keyword evidence="5" id="KW-0808">Transferase</keyword>
<feature type="repeat" description="WD" evidence="3">
    <location>
        <begin position="198"/>
        <end position="239"/>
    </location>
</feature>
<dbReference type="OrthoDB" id="422888at2"/>
<evidence type="ECO:0000256" key="2">
    <source>
        <dbReference type="ARBA" id="ARBA00022737"/>
    </source>
</evidence>
<keyword evidence="2" id="KW-0677">Repeat</keyword>
<evidence type="ECO:0000256" key="3">
    <source>
        <dbReference type="PROSITE-ProRule" id="PRU00221"/>
    </source>
</evidence>
<dbReference type="PROSITE" id="PS50294">
    <property type="entry name" value="WD_REPEATS_REGION"/>
    <property type="match status" value="4"/>
</dbReference>
<dbReference type="SUPFAM" id="SSF50978">
    <property type="entry name" value="WD40 repeat-like"/>
    <property type="match status" value="1"/>
</dbReference>
<comment type="caution">
    <text evidence="5">The sequence shown here is derived from an EMBL/GenBank/DDBJ whole genome shotgun (WGS) entry which is preliminary data.</text>
</comment>
<keyword evidence="1 3" id="KW-0853">WD repeat</keyword>
<sequence>MSGHILAKDKSQLAKQLTSLLVSYQHLPHIKKLFKKEIKYLKTATQYKNTPWLCLLSSTISSPLAQPLIRTLTGHSLAVGAVAVTPDGKKLISGSCDGTIKVWDLATGNLENTLKNHSYSINILAVTTDSKKVISGSRDQTLKIWDLDTENLENTLKNHSYSINILAVTTDSKKVISGSRDQTLKIWDLDTENLENTLKNHSYSINILAVTTDSKKVISGSDDKTLKIWDLKTENCIATFTAEASITCVAVAPDGVSIIAGDSSGNVHFLRLMGV</sequence>
<protein>
    <submittedName>
        <fullName evidence="5">Serine/Threonine protein kinase with WD40 repeats</fullName>
    </submittedName>
</protein>
<dbReference type="PROSITE" id="PS00678">
    <property type="entry name" value="WD_REPEATS_1"/>
    <property type="match status" value="4"/>
</dbReference>
<dbReference type="Gene3D" id="2.130.10.10">
    <property type="entry name" value="YVTN repeat-like/Quinoprotein amine dehydrogenase"/>
    <property type="match status" value="2"/>
</dbReference>
<dbReference type="InterPro" id="IPR036322">
    <property type="entry name" value="WD40_repeat_dom_sf"/>
</dbReference>
<dbReference type="PANTHER" id="PTHR19848">
    <property type="entry name" value="WD40 REPEAT PROTEIN"/>
    <property type="match status" value="1"/>
</dbReference>
<dbReference type="InterPro" id="IPR019775">
    <property type="entry name" value="WD40_repeat_CS"/>
</dbReference>
<proteinExistence type="predicted"/>
<dbReference type="Proteomes" id="UP000003781">
    <property type="component" value="Unassembled WGS sequence"/>
</dbReference>
<evidence type="ECO:0000313" key="6">
    <source>
        <dbReference type="Proteomes" id="UP000003781"/>
    </source>
</evidence>
<dbReference type="Pfam" id="PF25048">
    <property type="entry name" value="Beta-prop_TEP1_C"/>
    <property type="match status" value="1"/>
</dbReference>